<feature type="domain" description="GH3 middle" evidence="3">
    <location>
        <begin position="353"/>
        <end position="442"/>
    </location>
</feature>
<dbReference type="GO" id="GO:0005737">
    <property type="term" value="C:cytoplasm"/>
    <property type="evidence" value="ECO:0007669"/>
    <property type="project" value="TreeGrafter"/>
</dbReference>
<comment type="similarity">
    <text evidence="1">Belongs to the IAA-amido conjugating enzyme family.</text>
</comment>
<dbReference type="Pfam" id="PF23571">
    <property type="entry name" value="GH3_M"/>
    <property type="match status" value="1"/>
</dbReference>
<dbReference type="Proteomes" id="UP001237642">
    <property type="component" value="Unassembled WGS sequence"/>
</dbReference>
<dbReference type="GO" id="GO:0010279">
    <property type="term" value="F:indole-3-acetic acid amido synthetase activity"/>
    <property type="evidence" value="ECO:0007669"/>
    <property type="project" value="TreeGrafter"/>
</dbReference>
<dbReference type="InterPro" id="IPR055377">
    <property type="entry name" value="GH3_M"/>
</dbReference>
<gene>
    <name evidence="5" type="ORF">POM88_036126</name>
</gene>
<dbReference type="AlphaFoldDB" id="A0AAD8HP74"/>
<sequence length="612" mass="68935">MESSTVTMKQNKEDLESIEYVTRNADKIQKQVLSEILTQNASVEYLQRHGLDGRTDINTFKKFVPIITYQDIQPDINRIANGDKSPILCSHPISEFLTSSGTSGGERKLIPTIEEELDRKSFFCSLWMPVMNQYIPGLDDGKAMYFIFLKSESRTPGGLLARTALTNLYKSTQLRNQPFENEVQTKYTSPNATILCLDNYQSMYSQILCGLCLHKEVVRVGAPFSSTFIRAIQFLETNWLVLSNDIRTGTLNPAITDQLVRESVLSKILKPDPVLADFIDTECSRKSWKGIIRRLWPNTKCLEVIVTGTMSQYIPTLEYYGNGQPLVSSSHGSSECYFGVNLNPLCNPIEVSYTLIPNMAFFEFLPVQRSNMVGDTSSNIEARSLINDKEQNELVDLVDVKLGREYELVVTTYAGLYRYRVGDLLRVAGFKNKAPQFNFICRKNVALSIEADKTDESELQIAVEKTVMNHLSPLNANLVDYTAYADTSTIPGHYVIFWEYYVRNDGSIFTSQVVPSFVLEDCCLDIEESLNSVYRQGCVADKSVGPLEMKIVERGSFNEVMDYAISLGASLSQYKTPRSLKLGPIVDLLNSKVVSNHFSPKCPTWAPSKYVT</sequence>
<name>A0AAD8HP74_9APIA</name>
<keyword evidence="2" id="KW-0436">Ligase</keyword>
<dbReference type="PANTHER" id="PTHR31901">
    <property type="entry name" value="GH3 DOMAIN-CONTAINING PROTEIN"/>
    <property type="match status" value="1"/>
</dbReference>
<proteinExistence type="inferred from homology"/>
<dbReference type="InterPro" id="IPR004993">
    <property type="entry name" value="GH3"/>
</dbReference>
<organism evidence="5 6">
    <name type="scientific">Heracleum sosnowskyi</name>
    <dbReference type="NCBI Taxonomy" id="360622"/>
    <lineage>
        <taxon>Eukaryota</taxon>
        <taxon>Viridiplantae</taxon>
        <taxon>Streptophyta</taxon>
        <taxon>Embryophyta</taxon>
        <taxon>Tracheophyta</taxon>
        <taxon>Spermatophyta</taxon>
        <taxon>Magnoliopsida</taxon>
        <taxon>eudicotyledons</taxon>
        <taxon>Gunneridae</taxon>
        <taxon>Pentapetalae</taxon>
        <taxon>asterids</taxon>
        <taxon>campanulids</taxon>
        <taxon>Apiales</taxon>
        <taxon>Apiaceae</taxon>
        <taxon>Apioideae</taxon>
        <taxon>apioid superclade</taxon>
        <taxon>Tordylieae</taxon>
        <taxon>Tordyliinae</taxon>
        <taxon>Heracleum</taxon>
    </lineage>
</organism>
<evidence type="ECO:0000259" key="4">
    <source>
        <dbReference type="Pfam" id="PF23572"/>
    </source>
</evidence>
<dbReference type="Pfam" id="PF03321">
    <property type="entry name" value="GH3"/>
    <property type="match status" value="1"/>
</dbReference>
<dbReference type="InterPro" id="IPR055378">
    <property type="entry name" value="GH3_C"/>
</dbReference>
<feature type="domain" description="GH3 C-terminal" evidence="4">
    <location>
        <begin position="458"/>
        <end position="580"/>
    </location>
</feature>
<comment type="caution">
    <text evidence="5">The sequence shown here is derived from an EMBL/GenBank/DDBJ whole genome shotgun (WGS) entry which is preliminary data.</text>
</comment>
<dbReference type="Pfam" id="PF23572">
    <property type="entry name" value="GH3_C"/>
    <property type="match status" value="1"/>
</dbReference>
<evidence type="ECO:0000259" key="3">
    <source>
        <dbReference type="Pfam" id="PF23571"/>
    </source>
</evidence>
<evidence type="ECO:0000313" key="5">
    <source>
        <dbReference type="EMBL" id="KAK1370034.1"/>
    </source>
</evidence>
<keyword evidence="6" id="KW-1185">Reference proteome</keyword>
<evidence type="ECO:0000313" key="6">
    <source>
        <dbReference type="Proteomes" id="UP001237642"/>
    </source>
</evidence>
<dbReference type="PANTHER" id="PTHR31901:SF9">
    <property type="entry name" value="GH3 DOMAIN-CONTAINING PROTEIN"/>
    <property type="match status" value="1"/>
</dbReference>
<evidence type="ECO:0000256" key="2">
    <source>
        <dbReference type="ARBA" id="ARBA00022598"/>
    </source>
</evidence>
<reference evidence="5" key="2">
    <citation type="submission" date="2023-05" db="EMBL/GenBank/DDBJ databases">
        <authorList>
            <person name="Schelkunov M.I."/>
        </authorList>
    </citation>
    <scope>NUCLEOTIDE SEQUENCE</scope>
    <source>
        <strain evidence="5">Hsosn_3</strain>
        <tissue evidence="5">Leaf</tissue>
    </source>
</reference>
<evidence type="ECO:0000256" key="1">
    <source>
        <dbReference type="ARBA" id="ARBA00008068"/>
    </source>
</evidence>
<protein>
    <submittedName>
        <fullName evidence="5">Indole-3-acetic acid-amido synthetase GH3.6</fullName>
    </submittedName>
</protein>
<accession>A0AAD8HP74</accession>
<reference evidence="5" key="1">
    <citation type="submission" date="2023-02" db="EMBL/GenBank/DDBJ databases">
        <title>Genome of toxic invasive species Heracleum sosnowskyi carries increased number of genes despite the absence of recent whole-genome duplications.</title>
        <authorList>
            <person name="Schelkunov M."/>
            <person name="Shtratnikova V."/>
            <person name="Makarenko M."/>
            <person name="Klepikova A."/>
            <person name="Omelchenko D."/>
            <person name="Novikova G."/>
            <person name="Obukhova E."/>
            <person name="Bogdanov V."/>
            <person name="Penin A."/>
            <person name="Logacheva M."/>
        </authorList>
    </citation>
    <scope>NUCLEOTIDE SEQUENCE</scope>
    <source>
        <strain evidence="5">Hsosn_3</strain>
        <tissue evidence="5">Leaf</tissue>
    </source>
</reference>
<dbReference type="EMBL" id="JAUIZM010000008">
    <property type="protein sequence ID" value="KAK1370034.1"/>
    <property type="molecule type" value="Genomic_DNA"/>
</dbReference>